<keyword evidence="2" id="KW-1185">Reference proteome</keyword>
<reference evidence="1 2" key="1">
    <citation type="submission" date="2019-12" db="EMBL/GenBank/DDBJ databases">
        <title>Comparative genomics gives insights into the taxonomy of the Azoarcus-Aromatoleum group and reveals separate origins of nif in the plant-associated Azoarcus and non-plant-associated Aromatoleum sub-groups.</title>
        <authorList>
            <person name="Lafos M."/>
            <person name="Maluk M."/>
            <person name="Batista M."/>
            <person name="Junghare M."/>
            <person name="Carmona M."/>
            <person name="Faoro H."/>
            <person name="Cruz L.M."/>
            <person name="Battistoni F."/>
            <person name="De Souza E."/>
            <person name="Pedrosa F."/>
            <person name="Chen W.-M."/>
            <person name="Poole P.S."/>
            <person name="Dixon R.A."/>
            <person name="James E.K."/>
        </authorList>
    </citation>
    <scope>NUCLEOTIDE SEQUENCE [LARGE SCALE GENOMIC DNA]</scope>
    <source>
        <strain evidence="1 2">Td21</strain>
    </source>
</reference>
<dbReference type="EMBL" id="WTVN01000004">
    <property type="protein sequence ID" value="NMG42923.1"/>
    <property type="molecule type" value="Genomic_DNA"/>
</dbReference>
<accession>A0ABX1PUU5</accession>
<evidence type="ECO:0000313" key="2">
    <source>
        <dbReference type="Proteomes" id="UP000623795"/>
    </source>
</evidence>
<proteinExistence type="predicted"/>
<gene>
    <name evidence="1" type="ORF">GPA22_04140</name>
</gene>
<dbReference type="Proteomes" id="UP000623795">
    <property type="component" value="Unassembled WGS sequence"/>
</dbReference>
<organism evidence="1 2">
    <name type="scientific">Aromatoleum toluvorans</name>
    <dbReference type="NCBI Taxonomy" id="92002"/>
    <lineage>
        <taxon>Bacteria</taxon>
        <taxon>Pseudomonadati</taxon>
        <taxon>Pseudomonadota</taxon>
        <taxon>Betaproteobacteria</taxon>
        <taxon>Rhodocyclales</taxon>
        <taxon>Rhodocyclaceae</taxon>
        <taxon>Aromatoleum</taxon>
    </lineage>
</organism>
<protein>
    <submittedName>
        <fullName evidence="1">Uncharacterized protein</fullName>
    </submittedName>
</protein>
<comment type="caution">
    <text evidence="1">The sequence shown here is derived from an EMBL/GenBank/DDBJ whole genome shotgun (WGS) entry which is preliminary data.</text>
</comment>
<dbReference type="RefSeq" id="WP_169254841.1">
    <property type="nucleotide sequence ID" value="NZ_WTVN01000004.1"/>
</dbReference>
<sequence length="57" mass="6440">METCRAGAFPDIDKPCRAADIEGNVENAQIREFRAEMQSFIAIAIRRDECGVKENRP</sequence>
<name>A0ABX1PUU5_9RHOO</name>
<evidence type="ECO:0000313" key="1">
    <source>
        <dbReference type="EMBL" id="NMG42923.1"/>
    </source>
</evidence>